<dbReference type="AlphaFoldDB" id="M9M208"/>
<accession>M9M208</accession>
<sequence length="166" mass="18271">MPSSSTSIALFQVLFTPYGENGLLVSQQAGRYGLHGRTSVSSVSNEARPRFRRVMPRSGSSLQKLGQSTRLFAAAPTPRAANFGAISTIKMAGNAGASSSRWYKPMPGFAPHPPAFKHRWGAKLLGATMWFWIFYRAKQDGPVLLGLKHPWDGHDHHHGDHDDSHH</sequence>
<dbReference type="OrthoDB" id="531564at2759"/>
<evidence type="ECO:0000313" key="2">
    <source>
        <dbReference type="Proteomes" id="UP000011976"/>
    </source>
</evidence>
<dbReference type="EMBL" id="DF196776">
    <property type="protein sequence ID" value="GAC74095.1"/>
    <property type="molecule type" value="Genomic_DNA"/>
</dbReference>
<protein>
    <submittedName>
        <fullName evidence="1">Uncharacterized protein</fullName>
    </submittedName>
</protein>
<dbReference type="STRING" id="1151754.M9M208"/>
<dbReference type="GO" id="GO:0045271">
    <property type="term" value="C:respiratory chain complex I"/>
    <property type="evidence" value="ECO:0007669"/>
    <property type="project" value="InterPro"/>
</dbReference>
<name>M9M208_PSEA3</name>
<dbReference type="PANTHER" id="PTHR36987">
    <property type="entry name" value="NADH DEHYDROGENASE [UBIQUINONE] 1 BETA SUBCOMPLEX SUBUNIT 2-LIKE"/>
    <property type="match status" value="1"/>
</dbReference>
<dbReference type="InterPro" id="IPR044980">
    <property type="entry name" value="NDUFB2_plant/fungi"/>
</dbReference>
<gene>
    <name evidence="1" type="ORF">PANT_10c00007</name>
</gene>
<reference evidence="2" key="1">
    <citation type="journal article" date="2013" name="Genome Announc.">
        <title>Genome sequence of the basidiomycetous yeast Pseudozyma antarctica T-34, a producer of the glycolipid biosurfactants mannosylerythritol lipids.</title>
        <authorList>
            <person name="Morita T."/>
            <person name="Koike H."/>
            <person name="Koyama Y."/>
            <person name="Hagiwara H."/>
            <person name="Ito E."/>
            <person name="Fukuoka T."/>
            <person name="Imura T."/>
            <person name="Machida M."/>
            <person name="Kitamoto D."/>
        </authorList>
    </citation>
    <scope>NUCLEOTIDE SEQUENCE [LARGE SCALE GENOMIC DNA]</scope>
    <source>
        <strain evidence="2">T-34</strain>
    </source>
</reference>
<dbReference type="Proteomes" id="UP000011976">
    <property type="component" value="Unassembled WGS sequence"/>
</dbReference>
<dbReference type="PANTHER" id="PTHR36987:SF1">
    <property type="entry name" value="NADH DEHYDROGENASE [UBIQUINONE] 1 BETA SUBCOMPLEX SUBUNIT 2"/>
    <property type="match status" value="1"/>
</dbReference>
<organism evidence="1 2">
    <name type="scientific">Pseudozyma antarctica (strain T-34)</name>
    <name type="common">Yeast</name>
    <name type="synonym">Candida antarctica</name>
    <dbReference type="NCBI Taxonomy" id="1151754"/>
    <lineage>
        <taxon>Eukaryota</taxon>
        <taxon>Fungi</taxon>
        <taxon>Dikarya</taxon>
        <taxon>Basidiomycota</taxon>
        <taxon>Ustilaginomycotina</taxon>
        <taxon>Ustilaginomycetes</taxon>
        <taxon>Ustilaginales</taxon>
        <taxon>Ustilaginaceae</taxon>
        <taxon>Moesziomyces</taxon>
    </lineage>
</organism>
<proteinExistence type="predicted"/>
<evidence type="ECO:0000313" key="1">
    <source>
        <dbReference type="EMBL" id="GAC74095.1"/>
    </source>
</evidence>
<dbReference type="GO" id="GO:0005743">
    <property type="term" value="C:mitochondrial inner membrane"/>
    <property type="evidence" value="ECO:0007669"/>
    <property type="project" value="InterPro"/>
</dbReference>